<gene>
    <name evidence="5" type="ORF">TsocGM_12600</name>
</gene>
<keyword evidence="1" id="KW-0596">Phosphopantetheine</keyword>
<sequence>MLVNSLLLAPGASGTRGNTGTLDCGGERSLGSAGSSQSSHSRPLRPERFPPGLDEEHRSRGGSTRVDSNERAYRCGSSITLGRLGKRCRARAVLRRLHTGPDRLPKRRGGPVSDPELLRTVADAVRACNESIDDATPIEIQSRLVEDLGLDSLDLVAVLMRLQDEHGIELDLDVVPEFRVVSDLMDELRRRLRSRPAA</sequence>
<evidence type="ECO:0000313" key="5">
    <source>
        <dbReference type="EMBL" id="RUL87363.1"/>
    </source>
</evidence>
<evidence type="ECO:0000313" key="6">
    <source>
        <dbReference type="Proteomes" id="UP000280296"/>
    </source>
</evidence>
<organism evidence="5 6">
    <name type="scientific">Tautonia sociabilis</name>
    <dbReference type="NCBI Taxonomy" id="2080755"/>
    <lineage>
        <taxon>Bacteria</taxon>
        <taxon>Pseudomonadati</taxon>
        <taxon>Planctomycetota</taxon>
        <taxon>Planctomycetia</taxon>
        <taxon>Isosphaerales</taxon>
        <taxon>Isosphaeraceae</taxon>
        <taxon>Tautonia</taxon>
    </lineage>
</organism>
<feature type="compositionally biased region" description="Low complexity" evidence="3">
    <location>
        <begin position="29"/>
        <end position="41"/>
    </location>
</feature>
<reference evidence="5 6" key="1">
    <citation type="submission" date="2018-12" db="EMBL/GenBank/DDBJ databases">
        <authorList>
            <person name="Toschakov S.V."/>
        </authorList>
    </citation>
    <scope>NUCLEOTIDE SEQUENCE [LARGE SCALE GENOMIC DNA]</scope>
    <source>
        <strain evidence="5 6">GM2012</strain>
    </source>
</reference>
<feature type="region of interest" description="Disordered" evidence="3">
    <location>
        <begin position="1"/>
        <end position="69"/>
    </location>
</feature>
<dbReference type="Proteomes" id="UP000280296">
    <property type="component" value="Unassembled WGS sequence"/>
</dbReference>
<dbReference type="SUPFAM" id="SSF47336">
    <property type="entry name" value="ACP-like"/>
    <property type="match status" value="1"/>
</dbReference>
<dbReference type="Gene3D" id="1.10.1200.10">
    <property type="entry name" value="ACP-like"/>
    <property type="match status" value="1"/>
</dbReference>
<dbReference type="PROSITE" id="PS00012">
    <property type="entry name" value="PHOSPHOPANTETHEINE"/>
    <property type="match status" value="1"/>
</dbReference>
<feature type="compositionally biased region" description="Basic and acidic residues" evidence="3">
    <location>
        <begin position="44"/>
        <end position="59"/>
    </location>
</feature>
<comment type="caution">
    <text evidence="5">The sequence shown here is derived from an EMBL/GenBank/DDBJ whole genome shotgun (WGS) entry which is preliminary data.</text>
</comment>
<dbReference type="PROSITE" id="PS50075">
    <property type="entry name" value="CARRIER"/>
    <property type="match status" value="1"/>
</dbReference>
<keyword evidence="2" id="KW-0597">Phosphoprotein</keyword>
<dbReference type="InterPro" id="IPR009081">
    <property type="entry name" value="PP-bd_ACP"/>
</dbReference>
<dbReference type="AlphaFoldDB" id="A0A432MJ21"/>
<reference evidence="5 6" key="2">
    <citation type="submission" date="2019-01" db="EMBL/GenBank/DDBJ databases">
        <title>Tautonia sociabilis, a novel thermotolerant planctomycete of Isosphaeraceae family, isolated from a 4000 m deep subterranean habitat.</title>
        <authorList>
            <person name="Kovaleva O.L."/>
            <person name="Elcheninov A.G."/>
            <person name="Van Heerden E."/>
            <person name="Toshchakov S.V."/>
            <person name="Novikov A."/>
            <person name="Bonch-Osmolovskaya E.A."/>
            <person name="Kublanov I.V."/>
        </authorList>
    </citation>
    <scope>NUCLEOTIDE SEQUENCE [LARGE SCALE GENOMIC DNA]</scope>
    <source>
        <strain evidence="5 6">GM2012</strain>
    </source>
</reference>
<protein>
    <submittedName>
        <fullName evidence="5">Acyl carrier protein</fullName>
    </submittedName>
</protein>
<keyword evidence="6" id="KW-1185">Reference proteome</keyword>
<evidence type="ECO:0000259" key="4">
    <source>
        <dbReference type="PROSITE" id="PS50075"/>
    </source>
</evidence>
<evidence type="ECO:0000256" key="3">
    <source>
        <dbReference type="SAM" id="MobiDB-lite"/>
    </source>
</evidence>
<dbReference type="InterPro" id="IPR036736">
    <property type="entry name" value="ACP-like_sf"/>
</dbReference>
<evidence type="ECO:0000256" key="1">
    <source>
        <dbReference type="ARBA" id="ARBA00022450"/>
    </source>
</evidence>
<proteinExistence type="predicted"/>
<dbReference type="Pfam" id="PF00550">
    <property type="entry name" value="PP-binding"/>
    <property type="match status" value="1"/>
</dbReference>
<accession>A0A432MJ21</accession>
<name>A0A432MJ21_9BACT</name>
<dbReference type="InterPro" id="IPR006162">
    <property type="entry name" value="Ppantetheine_attach_site"/>
</dbReference>
<feature type="domain" description="Carrier" evidence="4">
    <location>
        <begin position="115"/>
        <end position="192"/>
    </location>
</feature>
<dbReference type="EMBL" id="RYZH01000022">
    <property type="protein sequence ID" value="RUL87363.1"/>
    <property type="molecule type" value="Genomic_DNA"/>
</dbReference>
<evidence type="ECO:0000256" key="2">
    <source>
        <dbReference type="ARBA" id="ARBA00022553"/>
    </source>
</evidence>